<keyword evidence="5" id="KW-0206">Cytoskeleton</keyword>
<dbReference type="Pfam" id="PF04130">
    <property type="entry name" value="GCP_C_terminal"/>
    <property type="match status" value="1"/>
</dbReference>
<protein>
    <submittedName>
        <fullName evidence="8">Uncharacterized protein</fullName>
    </submittedName>
</protein>
<dbReference type="GO" id="GO:0051321">
    <property type="term" value="P:meiotic cell cycle"/>
    <property type="evidence" value="ECO:0007669"/>
    <property type="project" value="TreeGrafter"/>
</dbReference>
<evidence type="ECO:0000256" key="4">
    <source>
        <dbReference type="ARBA" id="ARBA00022701"/>
    </source>
</evidence>
<dbReference type="OrthoDB" id="5860513at2759"/>
<dbReference type="Proteomes" id="UP000094385">
    <property type="component" value="Unassembled WGS sequence"/>
</dbReference>
<dbReference type="GO" id="GO:0061496">
    <property type="term" value="C:half bridge of mitotic spindle pole body"/>
    <property type="evidence" value="ECO:0007669"/>
    <property type="project" value="EnsemblFungi"/>
</dbReference>
<organism evidence="8 9">
    <name type="scientific">Lipomyces starkeyi NRRL Y-11557</name>
    <dbReference type="NCBI Taxonomy" id="675824"/>
    <lineage>
        <taxon>Eukaryota</taxon>
        <taxon>Fungi</taxon>
        <taxon>Dikarya</taxon>
        <taxon>Ascomycota</taxon>
        <taxon>Saccharomycotina</taxon>
        <taxon>Lipomycetes</taxon>
        <taxon>Lipomycetales</taxon>
        <taxon>Lipomycetaceae</taxon>
        <taxon>Lipomyces</taxon>
    </lineage>
</organism>
<dbReference type="InterPro" id="IPR040457">
    <property type="entry name" value="GCP_C"/>
</dbReference>
<dbReference type="STRING" id="675824.A0A1E3PXD1"/>
<dbReference type="GO" id="GO:0005874">
    <property type="term" value="C:microtubule"/>
    <property type="evidence" value="ECO:0007669"/>
    <property type="project" value="UniProtKB-KW"/>
</dbReference>
<comment type="similarity">
    <text evidence="2">Belongs to the TUBGCP family.</text>
</comment>
<dbReference type="Gene3D" id="1.20.120.1900">
    <property type="entry name" value="Gamma-tubulin complex, C-terminal domain"/>
    <property type="match status" value="1"/>
</dbReference>
<accession>A0A1E3PXD1</accession>
<dbReference type="GO" id="GO:0043015">
    <property type="term" value="F:gamma-tubulin binding"/>
    <property type="evidence" value="ECO:0007669"/>
    <property type="project" value="InterPro"/>
</dbReference>
<dbReference type="InterPro" id="IPR041470">
    <property type="entry name" value="GCP_N"/>
</dbReference>
<dbReference type="GO" id="GO:0008275">
    <property type="term" value="C:gamma-tubulin small complex"/>
    <property type="evidence" value="ECO:0007669"/>
    <property type="project" value="EnsemblFungi"/>
</dbReference>
<name>A0A1E3PXD1_LIPST</name>
<dbReference type="GO" id="GO:0000923">
    <property type="term" value="C:equatorial microtubule organizing center"/>
    <property type="evidence" value="ECO:0007669"/>
    <property type="project" value="EnsemblFungi"/>
</dbReference>
<evidence type="ECO:0000256" key="2">
    <source>
        <dbReference type="ARBA" id="ARBA00010337"/>
    </source>
</evidence>
<dbReference type="GO" id="GO:0031122">
    <property type="term" value="P:cytoplasmic microtubule organization"/>
    <property type="evidence" value="ECO:0007669"/>
    <property type="project" value="EnsemblFungi"/>
</dbReference>
<dbReference type="GO" id="GO:0007020">
    <property type="term" value="P:microtubule nucleation"/>
    <property type="evidence" value="ECO:0007669"/>
    <property type="project" value="InterPro"/>
</dbReference>
<keyword evidence="3" id="KW-0963">Cytoplasm</keyword>
<evidence type="ECO:0000313" key="9">
    <source>
        <dbReference type="Proteomes" id="UP000094385"/>
    </source>
</evidence>
<dbReference type="GO" id="GO:0061497">
    <property type="term" value="C:inner plaque of mitotic spindle pole body"/>
    <property type="evidence" value="ECO:0007669"/>
    <property type="project" value="EnsemblFungi"/>
</dbReference>
<dbReference type="GO" id="GO:0000931">
    <property type="term" value="C:gamma-tubulin ring complex"/>
    <property type="evidence" value="ECO:0007669"/>
    <property type="project" value="EnsemblFungi"/>
</dbReference>
<proteinExistence type="inferred from homology"/>
<sequence length="688" mass="77950">MSEVELNPSPGGSPSPWASDLALDSLTTSLSAVILQTKADVLALNKPPTEPSEAELLGDVSFTLQGLNSSTLPFVNSGAISLPNTLPLPMISILHSLVEPALLYKNLTIFIESPSGLIGQAFRSAIEKELRGYLSLISKIDEEIRKELQAEKDVPEWKRGWSLGGVTLKKCIYWLRDPTIILRLMTDMADKCKDKNGGQLLNVLHSYTSHGDPFISDFASRLLKDVSRPFYEFLQQWIYTGDIRDPYMEYFVQKGDQTDAVWDGRYVLEESRIPTFISDELVKKIFQTGKSLDFIRMGCGGGDWVDRHGTELSRTFHYGEADGEIEAAIDTAYRKTVTHLMFLLTTKFKLKEHIQALKNYLLLGQGDFVAMLMELLAPSLERPANTLYRHNLTSILETAIRGSNAQYSIPEVLRNLDARMLELSHGEIGWDVFTLEYKVEAPLDVIVNAYATRQYLKIFNFLWRLKRVGFVLDVAWRRSITGARGILSYVKDAVDSDWKMARACCSEMIHFICQLEYYILYEVIESSWSELQDELNKPDLTLDHLIEVHTKYLGNITHKGLLGSARAGKEDSLIHQLHEILKIMLSFTDAIDALYNFSVEEYTRRQTADSNTAGDNDVTPSIETTLHTSISTRIKSLKTNFHSLVEKLLGDLAYQSDTEMRFLGVRLNFNEYYVVQRQKKVTTDAART</sequence>
<reference evidence="8 9" key="1">
    <citation type="journal article" date="2016" name="Proc. Natl. Acad. Sci. U.S.A.">
        <title>Comparative genomics of biotechnologically important yeasts.</title>
        <authorList>
            <person name="Riley R."/>
            <person name="Haridas S."/>
            <person name="Wolfe K.H."/>
            <person name="Lopes M.R."/>
            <person name="Hittinger C.T."/>
            <person name="Goeker M."/>
            <person name="Salamov A.A."/>
            <person name="Wisecaver J.H."/>
            <person name="Long T.M."/>
            <person name="Calvey C.H."/>
            <person name="Aerts A.L."/>
            <person name="Barry K.W."/>
            <person name="Choi C."/>
            <person name="Clum A."/>
            <person name="Coughlan A.Y."/>
            <person name="Deshpande S."/>
            <person name="Douglass A.P."/>
            <person name="Hanson S.J."/>
            <person name="Klenk H.-P."/>
            <person name="LaButti K.M."/>
            <person name="Lapidus A."/>
            <person name="Lindquist E.A."/>
            <person name="Lipzen A.M."/>
            <person name="Meier-Kolthoff J.P."/>
            <person name="Ohm R.A."/>
            <person name="Otillar R.P."/>
            <person name="Pangilinan J.L."/>
            <person name="Peng Y."/>
            <person name="Rokas A."/>
            <person name="Rosa C.A."/>
            <person name="Scheuner C."/>
            <person name="Sibirny A.A."/>
            <person name="Slot J.C."/>
            <person name="Stielow J.B."/>
            <person name="Sun H."/>
            <person name="Kurtzman C.P."/>
            <person name="Blackwell M."/>
            <person name="Grigoriev I.V."/>
            <person name="Jeffries T.W."/>
        </authorList>
    </citation>
    <scope>NUCLEOTIDE SEQUENCE [LARGE SCALE GENOMIC DNA]</scope>
    <source>
        <strain evidence="8 9">NRRL Y-11557</strain>
    </source>
</reference>
<comment type="subcellular location">
    <subcellularLocation>
        <location evidence="1">Cytoplasm</location>
        <location evidence="1">Cytoskeleton</location>
    </subcellularLocation>
</comment>
<evidence type="ECO:0000256" key="5">
    <source>
        <dbReference type="ARBA" id="ARBA00023212"/>
    </source>
</evidence>
<evidence type="ECO:0000256" key="1">
    <source>
        <dbReference type="ARBA" id="ARBA00004245"/>
    </source>
</evidence>
<feature type="domain" description="Gamma tubulin complex component protein N-terminal" evidence="7">
    <location>
        <begin position="59"/>
        <end position="347"/>
    </location>
</feature>
<dbReference type="GO" id="GO:0071957">
    <property type="term" value="C:old mitotic spindle pole body"/>
    <property type="evidence" value="ECO:0007669"/>
    <property type="project" value="EnsemblFungi"/>
</dbReference>
<dbReference type="AlphaFoldDB" id="A0A1E3PXD1"/>
<evidence type="ECO:0000256" key="3">
    <source>
        <dbReference type="ARBA" id="ARBA00022490"/>
    </source>
</evidence>
<dbReference type="GO" id="GO:0000922">
    <property type="term" value="C:spindle pole"/>
    <property type="evidence" value="ECO:0007669"/>
    <property type="project" value="InterPro"/>
</dbReference>
<dbReference type="InterPro" id="IPR007259">
    <property type="entry name" value="GCP"/>
</dbReference>
<dbReference type="GO" id="GO:0090307">
    <property type="term" value="P:mitotic spindle assembly"/>
    <property type="evidence" value="ECO:0007669"/>
    <property type="project" value="EnsemblFungi"/>
</dbReference>
<feature type="domain" description="Gamma tubulin complex component C-terminal" evidence="6">
    <location>
        <begin position="350"/>
        <end position="673"/>
    </location>
</feature>
<gene>
    <name evidence="8" type="ORF">LIPSTDRAFT_6179</name>
</gene>
<dbReference type="PANTHER" id="PTHR19302:SF14">
    <property type="entry name" value="GAMMA-TUBULIN COMPLEX COMPONENT 3"/>
    <property type="match status" value="1"/>
</dbReference>
<dbReference type="PANTHER" id="PTHR19302">
    <property type="entry name" value="GAMMA TUBULIN COMPLEX PROTEIN"/>
    <property type="match status" value="1"/>
</dbReference>
<dbReference type="Pfam" id="PF17681">
    <property type="entry name" value="GCP_N_terminal"/>
    <property type="match status" value="1"/>
</dbReference>
<dbReference type="EMBL" id="KV454301">
    <property type="protein sequence ID" value="ODQ70081.1"/>
    <property type="molecule type" value="Genomic_DNA"/>
</dbReference>
<keyword evidence="9" id="KW-1185">Reference proteome</keyword>
<evidence type="ECO:0000259" key="7">
    <source>
        <dbReference type="Pfam" id="PF17681"/>
    </source>
</evidence>
<dbReference type="InterPro" id="IPR042241">
    <property type="entry name" value="GCP_C_sf"/>
</dbReference>
<evidence type="ECO:0000313" key="8">
    <source>
        <dbReference type="EMBL" id="ODQ70081.1"/>
    </source>
</evidence>
<keyword evidence="4" id="KW-0493">Microtubule</keyword>
<dbReference type="GO" id="GO:0051011">
    <property type="term" value="F:microtubule minus-end binding"/>
    <property type="evidence" value="ECO:0007669"/>
    <property type="project" value="TreeGrafter"/>
</dbReference>
<evidence type="ECO:0000259" key="6">
    <source>
        <dbReference type="Pfam" id="PF04130"/>
    </source>
</evidence>